<dbReference type="GO" id="GO:0043565">
    <property type="term" value="F:sequence-specific DNA binding"/>
    <property type="evidence" value="ECO:0007669"/>
    <property type="project" value="InterPro"/>
</dbReference>
<dbReference type="SUPFAM" id="SSF51215">
    <property type="entry name" value="Regulatory protein AraC"/>
    <property type="match status" value="1"/>
</dbReference>
<keyword evidence="3" id="KW-0804">Transcription</keyword>
<name>A0A7W7YF25_9BACT</name>
<dbReference type="PANTHER" id="PTHR43280:SF32">
    <property type="entry name" value="TRANSCRIPTIONAL REGULATORY PROTEIN"/>
    <property type="match status" value="1"/>
</dbReference>
<dbReference type="SMART" id="SM00342">
    <property type="entry name" value="HTH_ARAC"/>
    <property type="match status" value="1"/>
</dbReference>
<dbReference type="InterPro" id="IPR018062">
    <property type="entry name" value="HTH_AraC-typ_CS"/>
</dbReference>
<dbReference type="EMBL" id="JACHIG010000012">
    <property type="protein sequence ID" value="MBB5034988.1"/>
    <property type="molecule type" value="Genomic_DNA"/>
</dbReference>
<sequence>MMNRRTIPSLQMSKYGQDRLRAEGCVVMPLEFSMMQEPQRLIPHFHDFFQLFLITGGGRLMHDFRDHEVRQVTLFFLSPGQVHTIHPAPQMRGTVVSFTQAFFDDHAPPPSLLFELPFFFGSGVTPWLTVSKAEAAKIISLFAELQTEYDAAQSGVQEVLRATLRIVFIHAARLYAKKHAVRETTRATQLTRRFHLALEQHFREWQTLAPYAKELGITVNHLNDVIREETGHAAGELIRLRRLLDAKRLLLHSDLSVSEIGYQTGFQDPSYFTRFFRRHEGQTPVEFREAIREKYQPESA</sequence>
<dbReference type="PROSITE" id="PS00041">
    <property type="entry name" value="HTH_ARAC_FAMILY_1"/>
    <property type="match status" value="1"/>
</dbReference>
<dbReference type="PRINTS" id="PR00032">
    <property type="entry name" value="HTHARAC"/>
</dbReference>
<dbReference type="RefSeq" id="WP_184343319.1">
    <property type="nucleotide sequence ID" value="NZ_JACHIG010000012.1"/>
</dbReference>
<evidence type="ECO:0000259" key="4">
    <source>
        <dbReference type="PROSITE" id="PS01124"/>
    </source>
</evidence>
<keyword evidence="1" id="KW-0805">Transcription regulation</keyword>
<dbReference type="GO" id="GO:0003700">
    <property type="term" value="F:DNA-binding transcription factor activity"/>
    <property type="evidence" value="ECO:0007669"/>
    <property type="project" value="InterPro"/>
</dbReference>
<keyword evidence="2 5" id="KW-0238">DNA-binding</keyword>
<dbReference type="InterPro" id="IPR003313">
    <property type="entry name" value="AraC-bd"/>
</dbReference>
<dbReference type="Pfam" id="PF02311">
    <property type="entry name" value="AraC_binding"/>
    <property type="match status" value="1"/>
</dbReference>
<feature type="domain" description="HTH araC/xylS-type" evidence="4">
    <location>
        <begin position="192"/>
        <end position="290"/>
    </location>
</feature>
<evidence type="ECO:0000256" key="2">
    <source>
        <dbReference type="ARBA" id="ARBA00023125"/>
    </source>
</evidence>
<dbReference type="InterPro" id="IPR037923">
    <property type="entry name" value="HTH-like"/>
</dbReference>
<dbReference type="InterPro" id="IPR020449">
    <property type="entry name" value="Tscrpt_reg_AraC-type_HTH"/>
</dbReference>
<gene>
    <name evidence="5" type="ORF">HNQ65_004596</name>
</gene>
<proteinExistence type="predicted"/>
<dbReference type="InterPro" id="IPR009057">
    <property type="entry name" value="Homeodomain-like_sf"/>
</dbReference>
<evidence type="ECO:0000256" key="1">
    <source>
        <dbReference type="ARBA" id="ARBA00023015"/>
    </source>
</evidence>
<dbReference type="Proteomes" id="UP000590740">
    <property type="component" value="Unassembled WGS sequence"/>
</dbReference>
<dbReference type="SUPFAM" id="SSF46689">
    <property type="entry name" value="Homeodomain-like"/>
    <property type="match status" value="1"/>
</dbReference>
<dbReference type="Gene3D" id="1.10.10.60">
    <property type="entry name" value="Homeodomain-like"/>
    <property type="match status" value="1"/>
</dbReference>
<reference evidence="5 6" key="1">
    <citation type="submission" date="2020-08" db="EMBL/GenBank/DDBJ databases">
        <title>Genomic Encyclopedia of Type Strains, Phase IV (KMG-IV): sequencing the most valuable type-strain genomes for metagenomic binning, comparative biology and taxonomic classification.</title>
        <authorList>
            <person name="Goeker M."/>
        </authorList>
    </citation>
    <scope>NUCLEOTIDE SEQUENCE [LARGE SCALE GENOMIC DNA]</scope>
    <source>
        <strain evidence="5 6">DSM 12252</strain>
    </source>
</reference>
<accession>A0A7W7YF25</accession>
<dbReference type="AlphaFoldDB" id="A0A7W7YF25"/>
<dbReference type="InterPro" id="IPR018060">
    <property type="entry name" value="HTH_AraC"/>
</dbReference>
<evidence type="ECO:0000256" key="3">
    <source>
        <dbReference type="ARBA" id="ARBA00023163"/>
    </source>
</evidence>
<dbReference type="PROSITE" id="PS01124">
    <property type="entry name" value="HTH_ARAC_FAMILY_2"/>
    <property type="match status" value="1"/>
</dbReference>
<keyword evidence="6" id="KW-1185">Reference proteome</keyword>
<dbReference type="Pfam" id="PF12833">
    <property type="entry name" value="HTH_18"/>
    <property type="match status" value="1"/>
</dbReference>
<comment type="caution">
    <text evidence="5">The sequence shown here is derived from an EMBL/GenBank/DDBJ whole genome shotgun (WGS) entry which is preliminary data.</text>
</comment>
<organism evidence="5 6">
    <name type="scientific">Prosthecobacter vanneervenii</name>
    <dbReference type="NCBI Taxonomy" id="48466"/>
    <lineage>
        <taxon>Bacteria</taxon>
        <taxon>Pseudomonadati</taxon>
        <taxon>Verrucomicrobiota</taxon>
        <taxon>Verrucomicrobiia</taxon>
        <taxon>Verrucomicrobiales</taxon>
        <taxon>Verrucomicrobiaceae</taxon>
        <taxon>Prosthecobacter</taxon>
    </lineage>
</organism>
<evidence type="ECO:0000313" key="6">
    <source>
        <dbReference type="Proteomes" id="UP000590740"/>
    </source>
</evidence>
<protein>
    <submittedName>
        <fullName evidence="5">AraC-like DNA-binding protein</fullName>
    </submittedName>
</protein>
<evidence type="ECO:0000313" key="5">
    <source>
        <dbReference type="EMBL" id="MBB5034988.1"/>
    </source>
</evidence>
<dbReference type="PANTHER" id="PTHR43280">
    <property type="entry name" value="ARAC-FAMILY TRANSCRIPTIONAL REGULATOR"/>
    <property type="match status" value="1"/>
</dbReference>